<evidence type="ECO:0000256" key="1">
    <source>
        <dbReference type="ARBA" id="ARBA00000677"/>
    </source>
</evidence>
<name>A0A270NLE5_STEMA</name>
<dbReference type="GO" id="GO:0006465">
    <property type="term" value="P:signal peptide processing"/>
    <property type="evidence" value="ECO:0007669"/>
    <property type="project" value="InterPro"/>
</dbReference>
<dbReference type="InterPro" id="IPR000223">
    <property type="entry name" value="Pept_S26A_signal_pept_1"/>
</dbReference>
<dbReference type="InterPro" id="IPR036286">
    <property type="entry name" value="LexA/Signal_pep-like_sf"/>
</dbReference>
<dbReference type="Gene3D" id="2.10.109.10">
    <property type="entry name" value="Umud Fragment, subunit A"/>
    <property type="match status" value="1"/>
</dbReference>
<evidence type="ECO:0000256" key="7">
    <source>
        <dbReference type="RuleBase" id="RU362042"/>
    </source>
</evidence>
<dbReference type="RefSeq" id="WP_005416675.1">
    <property type="nucleotide sequence ID" value="NZ_JABDRS010000002.1"/>
</dbReference>
<comment type="catalytic activity">
    <reaction evidence="1 7">
        <text>Cleavage of hydrophobic, N-terminal signal or leader sequences from secreted and periplasmic proteins.</text>
        <dbReference type="EC" id="3.4.21.89"/>
    </reaction>
</comment>
<dbReference type="EMBL" id="NJGC01000005">
    <property type="protein sequence ID" value="PAM72857.1"/>
    <property type="molecule type" value="Genomic_DNA"/>
</dbReference>
<evidence type="ECO:0000256" key="3">
    <source>
        <dbReference type="ARBA" id="ARBA00013208"/>
    </source>
</evidence>
<organism evidence="9 10">
    <name type="scientific">Stenotrophomonas maltophilia</name>
    <name type="common">Pseudomonas maltophilia</name>
    <name type="synonym">Xanthomonas maltophilia</name>
    <dbReference type="NCBI Taxonomy" id="40324"/>
    <lineage>
        <taxon>Bacteria</taxon>
        <taxon>Pseudomonadati</taxon>
        <taxon>Pseudomonadota</taxon>
        <taxon>Gammaproteobacteria</taxon>
        <taxon>Lysobacterales</taxon>
        <taxon>Lysobacteraceae</taxon>
        <taxon>Stenotrophomonas</taxon>
        <taxon>Stenotrophomonas maltophilia group</taxon>
    </lineage>
</organism>
<sequence length="208" mass="22928">MHAPSRAPLPQRALLWLKKEALPLLMLLSLFLAARDTLANHYVVPTGSMQPTLQPGDRVVVDMRAHGLRLPFTGLKLMGDNVPQRGEVVVFASPADGVRMIKRVVAVAGDRVRLQEGRLTINGQPLQVTAMTDVERFGKRQARLDLTHGGGPDIADLRVPAGKVLVLGDHRGNSLDGRFFGWVDADRIYGRAVAVYFRRGEGVVWQRL</sequence>
<comment type="similarity">
    <text evidence="2 7">Belongs to the peptidase S26 family.</text>
</comment>
<comment type="subcellular location">
    <subcellularLocation>
        <location evidence="7">Membrane</location>
        <topology evidence="7">Multi-pass membrane protein</topology>
    </subcellularLocation>
</comment>
<dbReference type="InterPro" id="IPR019758">
    <property type="entry name" value="Pept_S26A_signal_pept_1_CS"/>
</dbReference>
<evidence type="ECO:0000256" key="5">
    <source>
        <dbReference type="ARBA" id="ARBA00022801"/>
    </source>
</evidence>
<feature type="active site" evidence="6">
    <location>
        <position position="102"/>
    </location>
</feature>
<dbReference type="PANTHER" id="PTHR43390:SF1">
    <property type="entry name" value="CHLOROPLAST PROCESSING PEPTIDASE"/>
    <property type="match status" value="1"/>
</dbReference>
<gene>
    <name evidence="9" type="primary">lepB</name>
    <name evidence="9" type="ORF">CEK00_06150</name>
</gene>
<keyword evidence="5 7" id="KW-0378">Hydrolase</keyword>
<dbReference type="PRINTS" id="PR00727">
    <property type="entry name" value="LEADERPTASE"/>
</dbReference>
<evidence type="ECO:0000256" key="6">
    <source>
        <dbReference type="PIRSR" id="PIRSR600223-1"/>
    </source>
</evidence>
<protein>
    <recommendedName>
        <fullName evidence="4 7">Signal peptidase I</fullName>
        <ecNumber evidence="3 7">3.4.21.89</ecNumber>
    </recommendedName>
</protein>
<feature type="domain" description="Peptidase S26" evidence="8">
    <location>
        <begin position="24"/>
        <end position="197"/>
    </location>
</feature>
<dbReference type="Pfam" id="PF10502">
    <property type="entry name" value="Peptidase_S26"/>
    <property type="match status" value="1"/>
</dbReference>
<dbReference type="PANTHER" id="PTHR43390">
    <property type="entry name" value="SIGNAL PEPTIDASE I"/>
    <property type="match status" value="1"/>
</dbReference>
<keyword evidence="7" id="KW-0645">Protease</keyword>
<dbReference type="GO" id="GO:0016020">
    <property type="term" value="C:membrane"/>
    <property type="evidence" value="ECO:0007669"/>
    <property type="project" value="UniProtKB-SubCell"/>
</dbReference>
<dbReference type="InterPro" id="IPR019533">
    <property type="entry name" value="Peptidase_S26"/>
</dbReference>
<dbReference type="SUPFAM" id="SSF51306">
    <property type="entry name" value="LexA/Signal peptidase"/>
    <property type="match status" value="1"/>
</dbReference>
<dbReference type="GO" id="GO:0009003">
    <property type="term" value="F:signal peptidase activity"/>
    <property type="evidence" value="ECO:0007669"/>
    <property type="project" value="UniProtKB-EC"/>
</dbReference>
<dbReference type="Proteomes" id="UP000216433">
    <property type="component" value="Unassembled WGS sequence"/>
</dbReference>
<dbReference type="EC" id="3.4.21.89" evidence="3 7"/>
<dbReference type="AlphaFoldDB" id="A0A270NLE5"/>
<reference evidence="9 10" key="1">
    <citation type="submission" date="2017-06" db="EMBL/GenBank/DDBJ databases">
        <title>Genome sequencing and assembly of Stenotrophomonas maltophilia DF07.</title>
        <authorList>
            <person name="Iyer R."/>
        </authorList>
    </citation>
    <scope>NUCLEOTIDE SEQUENCE [LARGE SCALE GENOMIC DNA]</scope>
    <source>
        <strain evidence="9 10">DF07</strain>
    </source>
</reference>
<dbReference type="PROSITE" id="PS00761">
    <property type="entry name" value="SPASE_I_3"/>
    <property type="match status" value="1"/>
</dbReference>
<evidence type="ECO:0000256" key="2">
    <source>
        <dbReference type="ARBA" id="ARBA00009370"/>
    </source>
</evidence>
<proteinExistence type="inferred from homology"/>
<evidence type="ECO:0000313" key="9">
    <source>
        <dbReference type="EMBL" id="PAM72857.1"/>
    </source>
</evidence>
<comment type="caution">
    <text evidence="9">The sequence shown here is derived from an EMBL/GenBank/DDBJ whole genome shotgun (WGS) entry which is preliminary data.</text>
</comment>
<evidence type="ECO:0000256" key="4">
    <source>
        <dbReference type="ARBA" id="ARBA00019232"/>
    </source>
</evidence>
<feature type="active site" evidence="6">
    <location>
        <position position="48"/>
    </location>
</feature>
<accession>A0A270NLE5</accession>
<dbReference type="CDD" id="cd06530">
    <property type="entry name" value="S26_SPase_I"/>
    <property type="match status" value="1"/>
</dbReference>
<evidence type="ECO:0000259" key="8">
    <source>
        <dbReference type="Pfam" id="PF10502"/>
    </source>
</evidence>
<dbReference type="NCBIfam" id="TIGR02227">
    <property type="entry name" value="sigpep_I_bact"/>
    <property type="match status" value="1"/>
</dbReference>
<evidence type="ECO:0000313" key="10">
    <source>
        <dbReference type="Proteomes" id="UP000216433"/>
    </source>
</evidence>
<dbReference type="GO" id="GO:0004252">
    <property type="term" value="F:serine-type endopeptidase activity"/>
    <property type="evidence" value="ECO:0007669"/>
    <property type="project" value="InterPro"/>
</dbReference>